<evidence type="ECO:0000313" key="2">
    <source>
        <dbReference type="Proteomes" id="UP001408356"/>
    </source>
</evidence>
<protein>
    <submittedName>
        <fullName evidence="1">Uncharacterized protein</fullName>
    </submittedName>
</protein>
<comment type="caution">
    <text evidence="1">The sequence shown here is derived from an EMBL/GenBank/DDBJ whole genome shotgun (WGS) entry which is preliminary data.</text>
</comment>
<dbReference type="EMBL" id="JARVKF010000423">
    <property type="protein sequence ID" value="KAK9414725.1"/>
    <property type="molecule type" value="Genomic_DNA"/>
</dbReference>
<proteinExistence type="predicted"/>
<evidence type="ECO:0000313" key="1">
    <source>
        <dbReference type="EMBL" id="KAK9414725.1"/>
    </source>
</evidence>
<reference evidence="1 2" key="1">
    <citation type="journal article" date="2024" name="J. Plant Pathol.">
        <title>Sequence and assembly of the genome of Seiridium unicorne, isolate CBS 538.82, causal agent of cypress canker disease.</title>
        <authorList>
            <person name="Scali E."/>
            <person name="Rocca G.D."/>
            <person name="Danti R."/>
            <person name="Garbelotto M."/>
            <person name="Barberini S."/>
            <person name="Baroncelli R."/>
            <person name="Emiliani G."/>
        </authorList>
    </citation>
    <scope>NUCLEOTIDE SEQUENCE [LARGE SCALE GENOMIC DNA]</scope>
    <source>
        <strain evidence="1 2">BM-138-508</strain>
    </source>
</reference>
<gene>
    <name evidence="1" type="ORF">SUNI508_11008</name>
</gene>
<sequence length="124" mass="13057">MVSLTMAAPQLPTATPVPIDPSAAPLTSVETVTVSVEIAPNSFQNFRTGVFTRTGLGREAWSIGIVSSNGIDPRFLVCETFDSESSPLVRDNSFTSDSRLVLSLAAGNGVFVGQFGCGFRELTA</sequence>
<accession>A0ABR2UJB6</accession>
<keyword evidence="2" id="KW-1185">Reference proteome</keyword>
<organism evidence="1 2">
    <name type="scientific">Seiridium unicorne</name>
    <dbReference type="NCBI Taxonomy" id="138068"/>
    <lineage>
        <taxon>Eukaryota</taxon>
        <taxon>Fungi</taxon>
        <taxon>Dikarya</taxon>
        <taxon>Ascomycota</taxon>
        <taxon>Pezizomycotina</taxon>
        <taxon>Sordariomycetes</taxon>
        <taxon>Xylariomycetidae</taxon>
        <taxon>Amphisphaeriales</taxon>
        <taxon>Sporocadaceae</taxon>
        <taxon>Seiridium</taxon>
    </lineage>
</organism>
<name>A0ABR2UJB6_9PEZI</name>
<dbReference type="Proteomes" id="UP001408356">
    <property type="component" value="Unassembled WGS sequence"/>
</dbReference>